<dbReference type="InterPro" id="IPR019775">
    <property type="entry name" value="WD40_repeat_CS"/>
</dbReference>
<evidence type="ECO:0000256" key="2">
    <source>
        <dbReference type="ARBA" id="ARBA00022737"/>
    </source>
</evidence>
<reference evidence="5 6" key="1">
    <citation type="submission" date="2015-01" db="EMBL/GenBank/DDBJ databases">
        <title>The Genome Sequence of Cryptococcus gattii Ram5.</title>
        <authorList>
            <consortium name="The Broad Institute Genomics Platform"/>
            <person name="Cuomo C."/>
            <person name="Litvintseva A."/>
            <person name="Chen Y."/>
            <person name="Heitman J."/>
            <person name="Sun S."/>
            <person name="Springer D."/>
            <person name="Dromer F."/>
            <person name="Young S."/>
            <person name="Zeng Q."/>
            <person name="Gargeya S."/>
            <person name="Abouelleil A."/>
            <person name="Alvarado L."/>
            <person name="Chapman S.B."/>
            <person name="Gainer-Dewar J."/>
            <person name="Goldberg J."/>
            <person name="Griggs A."/>
            <person name="Gujja S."/>
            <person name="Hansen M."/>
            <person name="Howarth C."/>
            <person name="Imamovic A."/>
            <person name="Larimer J."/>
            <person name="Murphy C."/>
            <person name="Naylor J."/>
            <person name="Pearson M."/>
            <person name="Priest M."/>
            <person name="Roberts A."/>
            <person name="Saif S."/>
            <person name="Shea T."/>
            <person name="Sykes S."/>
            <person name="Wortman J."/>
            <person name="Nusbaum C."/>
            <person name="Birren B."/>
        </authorList>
    </citation>
    <scope>NUCLEOTIDE SEQUENCE [LARGE SCALE GENOMIC DNA]</scope>
    <source>
        <strain evidence="5 6">Ram5</strain>
    </source>
</reference>
<dbReference type="InterPro" id="IPR051350">
    <property type="entry name" value="WD_repeat-ST_regulator"/>
</dbReference>
<protein>
    <submittedName>
        <fullName evidence="5">WD-repeat protein</fullName>
    </submittedName>
</protein>
<evidence type="ECO:0000313" key="6">
    <source>
        <dbReference type="Proteomes" id="UP000053392"/>
    </source>
</evidence>
<keyword evidence="2" id="KW-0677">Repeat</keyword>
<feature type="repeat" description="WD" evidence="3">
    <location>
        <begin position="544"/>
        <end position="584"/>
    </location>
</feature>
<dbReference type="PROSITE" id="PS00678">
    <property type="entry name" value="WD_REPEATS_1"/>
    <property type="match status" value="1"/>
</dbReference>
<sequence>MRHTAAETEYIGTNAVVLNINPLHNLQLPPNLPTISSPHPRQAVGDPSAVHSSPGALSDGLQESFSNFEADSAKPSSYQAIATNTIAGTSAGIRVAQSELTSTRGTVRPRSPSADEESAPPKQRIRQSAASSSPSTPAPVVDSPADRNHMFGNMGQPIHDDGPSTSTHVPGNISNGHSTVQPGSLPPSFLSSIIPVRPPGTLMYEDDHDWASVQEKLKEQGEVEGRMEVDGDSDGKGKGTSLTIGRPGAGGGKRMPVEREEVVRLVLQGLRDIGYHQSADVLEAESGYQLCAGAATDFQNAILGGRWSEALGLLPELGISVSGSPAEAGPSSESSSNTSDKVGNGVRSGSSLGDQARFLISQQKYLEYLEVGQQKKALSVLRGELARVAKDQDVLHTLSGFMMCLDKDDLYERAGWDGSQGISRRQLLEHLQEFISPRLMVPSRRLATLFDQARQQQQSTALYLDHPEANSLYSDYRNKPDQFPSVTTHVLVDHTDEVWRIEWSPDGTRLASAGKDRIVVIWNVEPTTREDGSVRYNVTPSHHFSDHNDPIDSMAWSPDGKLLVTGADKNVHIWDTEKGVQIPKQTPGWQHTDTISSIQWRSDGSEFLVTSMDCRIVFYNHAGKLLRQWSTFPLQFNDCCLVPDGSMLIAITTPLKRVAHNDRLKQAMSGRPIENNSSGSGPGAAGGGNATAATAGGGLTLLGGPEFGFATMEHSIVMVRMSDHEIIDWSQDLRCEMTSIKLSSDGKRALVSCSPDEIQEWTIYPGLKYLRRHTGHIQGNFLIRSCFGAVKDQFVLSGSEDGHVYVWQGKASHPIEVLSGHSDVVNAVAWNPIGSRKIFASCSDDKTVRIWQPPTSAVDVPAEAGLSEKVEAENSFTASAGDGMVL</sequence>
<keyword evidence="1 3" id="KW-0853">WD repeat</keyword>
<dbReference type="InterPro" id="IPR006594">
    <property type="entry name" value="LisH"/>
</dbReference>
<feature type="repeat" description="WD" evidence="3">
    <location>
        <begin position="818"/>
        <end position="852"/>
    </location>
</feature>
<dbReference type="SMART" id="SM00320">
    <property type="entry name" value="WD40"/>
    <property type="match status" value="6"/>
</dbReference>
<dbReference type="Gene3D" id="2.130.10.10">
    <property type="entry name" value="YVTN repeat-like/Quinoprotein amine dehydrogenase"/>
    <property type="match status" value="1"/>
</dbReference>
<name>A0A0D0TV19_9TREE</name>
<dbReference type="HOGENOM" id="CLU_000288_57_25_1"/>
<evidence type="ECO:0000256" key="4">
    <source>
        <dbReference type="SAM" id="MobiDB-lite"/>
    </source>
</evidence>
<feature type="compositionally biased region" description="Polar residues" evidence="4">
    <location>
        <begin position="163"/>
        <end position="181"/>
    </location>
</feature>
<feature type="compositionally biased region" description="Polar residues" evidence="4">
    <location>
        <begin position="337"/>
        <end position="349"/>
    </location>
</feature>
<feature type="region of interest" description="Disordered" evidence="4">
    <location>
        <begin position="31"/>
        <end position="61"/>
    </location>
</feature>
<dbReference type="GO" id="GO:0043161">
    <property type="term" value="P:proteasome-mediated ubiquitin-dependent protein catabolic process"/>
    <property type="evidence" value="ECO:0007669"/>
    <property type="project" value="TreeGrafter"/>
</dbReference>
<dbReference type="InterPro" id="IPR001680">
    <property type="entry name" value="WD40_rpt"/>
</dbReference>
<evidence type="ECO:0000313" key="5">
    <source>
        <dbReference type="EMBL" id="KIR39758.1"/>
    </source>
</evidence>
<dbReference type="AlphaFoldDB" id="A0A0D0TV19"/>
<feature type="region of interest" description="Disordered" evidence="4">
    <location>
        <begin position="669"/>
        <end position="689"/>
    </location>
</feature>
<feature type="region of interest" description="Disordered" evidence="4">
    <location>
        <begin position="219"/>
        <end position="255"/>
    </location>
</feature>
<dbReference type="PROSITE" id="PS50294">
    <property type="entry name" value="WD_REPEATS_REGION"/>
    <property type="match status" value="3"/>
</dbReference>
<organism evidence="5 6">
    <name type="scientific">Cryptococcus deuterogattii Ram5</name>
    <dbReference type="NCBI Taxonomy" id="1296110"/>
    <lineage>
        <taxon>Eukaryota</taxon>
        <taxon>Fungi</taxon>
        <taxon>Dikarya</taxon>
        <taxon>Basidiomycota</taxon>
        <taxon>Agaricomycotina</taxon>
        <taxon>Tremellomycetes</taxon>
        <taxon>Tremellales</taxon>
        <taxon>Cryptococcaceae</taxon>
        <taxon>Cryptococcus</taxon>
        <taxon>Cryptococcus gattii species complex</taxon>
    </lineage>
</organism>
<proteinExistence type="predicted"/>
<dbReference type="OrthoDB" id="972532at2759"/>
<dbReference type="Pfam" id="PF23627">
    <property type="entry name" value="LisH_WDR26"/>
    <property type="match status" value="1"/>
</dbReference>
<feature type="region of interest" description="Disordered" evidence="4">
    <location>
        <begin position="322"/>
        <end position="349"/>
    </location>
</feature>
<dbReference type="InterPro" id="IPR015943">
    <property type="entry name" value="WD40/YVTN_repeat-like_dom_sf"/>
</dbReference>
<feature type="compositionally biased region" description="Gly residues" evidence="4">
    <location>
        <begin position="680"/>
        <end position="689"/>
    </location>
</feature>
<dbReference type="EMBL" id="KN847905">
    <property type="protein sequence ID" value="KIR39758.1"/>
    <property type="molecule type" value="Genomic_DNA"/>
</dbReference>
<accession>A0A0D0TV19</accession>
<dbReference type="Proteomes" id="UP000053392">
    <property type="component" value="Unassembled WGS sequence"/>
</dbReference>
<feature type="region of interest" description="Disordered" evidence="4">
    <location>
        <begin position="98"/>
        <end position="186"/>
    </location>
</feature>
<dbReference type="SUPFAM" id="SSF50978">
    <property type="entry name" value="WD40 repeat-like"/>
    <property type="match status" value="1"/>
</dbReference>
<dbReference type="PANTHER" id="PTHR22838:SF0">
    <property type="entry name" value="WD REPEAT-CONTAINING PROTEIN 26"/>
    <property type="match status" value="1"/>
</dbReference>
<feature type="repeat" description="WD" evidence="3">
    <location>
        <begin position="491"/>
        <end position="525"/>
    </location>
</feature>
<gene>
    <name evidence="5" type="ORF">I313_04229</name>
</gene>
<evidence type="ECO:0000256" key="1">
    <source>
        <dbReference type="ARBA" id="ARBA00022574"/>
    </source>
</evidence>
<feature type="compositionally biased region" description="Low complexity" evidence="4">
    <location>
        <begin position="322"/>
        <end position="336"/>
    </location>
</feature>
<feature type="compositionally biased region" description="Basic and acidic residues" evidence="4">
    <location>
        <begin position="219"/>
        <end position="237"/>
    </location>
</feature>
<dbReference type="Pfam" id="PF00400">
    <property type="entry name" value="WD40"/>
    <property type="match status" value="5"/>
</dbReference>
<feature type="compositionally biased region" description="Low complexity" evidence="4">
    <location>
        <begin position="128"/>
        <end position="143"/>
    </location>
</feature>
<dbReference type="PROSITE" id="PS50896">
    <property type="entry name" value="LISH"/>
    <property type="match status" value="1"/>
</dbReference>
<dbReference type="PANTHER" id="PTHR22838">
    <property type="entry name" value="WD REPEAT PROTEIN 26-RELATED"/>
    <property type="match status" value="1"/>
</dbReference>
<dbReference type="PROSITE" id="PS50082">
    <property type="entry name" value="WD_REPEATS_2"/>
    <property type="match status" value="3"/>
</dbReference>
<evidence type="ECO:0000256" key="3">
    <source>
        <dbReference type="PROSITE-ProRule" id="PRU00221"/>
    </source>
</evidence>
<dbReference type="InterPro" id="IPR036322">
    <property type="entry name" value="WD40_repeat_dom_sf"/>
</dbReference>
<keyword evidence="6" id="KW-1185">Reference proteome</keyword>
<dbReference type="GO" id="GO:0034657">
    <property type="term" value="C:GID complex"/>
    <property type="evidence" value="ECO:0007669"/>
    <property type="project" value="TreeGrafter"/>
</dbReference>